<keyword evidence="2" id="KW-1185">Reference proteome</keyword>
<evidence type="ECO:0000313" key="2">
    <source>
        <dbReference type="Proteomes" id="UP000063699"/>
    </source>
</evidence>
<accession>A0A0N9IAT5</accession>
<dbReference type="AlphaFoldDB" id="A0A0N9IAT5"/>
<protein>
    <submittedName>
        <fullName evidence="1">Uncharacterized protein</fullName>
    </submittedName>
</protein>
<organism evidence="1 2">
    <name type="scientific">Kibdelosporangium phytohabitans</name>
    <dbReference type="NCBI Taxonomy" id="860235"/>
    <lineage>
        <taxon>Bacteria</taxon>
        <taxon>Bacillati</taxon>
        <taxon>Actinomycetota</taxon>
        <taxon>Actinomycetes</taxon>
        <taxon>Pseudonocardiales</taxon>
        <taxon>Pseudonocardiaceae</taxon>
        <taxon>Kibdelosporangium</taxon>
    </lineage>
</organism>
<evidence type="ECO:0000313" key="1">
    <source>
        <dbReference type="EMBL" id="ALG13500.1"/>
    </source>
</evidence>
<dbReference type="KEGG" id="kphy:AOZ06_47495"/>
<dbReference type="RefSeq" id="WP_054295388.1">
    <property type="nucleotide sequence ID" value="NZ_CP012752.1"/>
</dbReference>
<sequence length="89" mass="10178">MAVAADTQLRTLVRDIAGRQVDGDTNALEYQQKWCVPNRSEFGGWFEGKREMRAIVLTITGVTIRTIYFPSINKKHIDSWQNSDLFVTT</sequence>
<proteinExistence type="predicted"/>
<name>A0A0N9IAT5_9PSEU</name>
<dbReference type="OrthoDB" id="2483993at2"/>
<dbReference type="Proteomes" id="UP000063699">
    <property type="component" value="Chromosome"/>
</dbReference>
<reference evidence="1 2" key="1">
    <citation type="submission" date="2015-07" db="EMBL/GenBank/DDBJ databases">
        <title>Genome sequencing of Kibdelosporangium phytohabitans.</title>
        <authorList>
            <person name="Qin S."/>
            <person name="Xing K."/>
        </authorList>
    </citation>
    <scope>NUCLEOTIDE SEQUENCE [LARGE SCALE GENOMIC DNA]</scope>
    <source>
        <strain evidence="1 2">KLBMP1111</strain>
    </source>
</reference>
<dbReference type="EMBL" id="CP012752">
    <property type="protein sequence ID" value="ALG13500.1"/>
    <property type="molecule type" value="Genomic_DNA"/>
</dbReference>
<gene>
    <name evidence="1" type="ORF">AOZ06_47495</name>
</gene>